<dbReference type="EMBL" id="BAAANY010000032">
    <property type="protein sequence ID" value="GAA1707793.1"/>
    <property type="molecule type" value="Genomic_DNA"/>
</dbReference>
<dbReference type="InterPro" id="IPR036271">
    <property type="entry name" value="Tet_transcr_reg_TetR-rel_C_sf"/>
</dbReference>
<evidence type="ECO:0000259" key="3">
    <source>
        <dbReference type="PROSITE" id="PS50977"/>
    </source>
</evidence>
<dbReference type="InterPro" id="IPR041583">
    <property type="entry name" value="TetR_C_31"/>
</dbReference>
<evidence type="ECO:0000256" key="2">
    <source>
        <dbReference type="PROSITE-ProRule" id="PRU00335"/>
    </source>
</evidence>
<dbReference type="Gene3D" id="1.10.357.10">
    <property type="entry name" value="Tetracycline Repressor, domain 2"/>
    <property type="match status" value="1"/>
</dbReference>
<protein>
    <recommendedName>
        <fullName evidence="3">HTH tetR-type domain-containing protein</fullName>
    </recommendedName>
</protein>
<organism evidence="4 5">
    <name type="scientific">Fodinicola feengrottensis</name>
    <dbReference type="NCBI Taxonomy" id="435914"/>
    <lineage>
        <taxon>Bacteria</taxon>
        <taxon>Bacillati</taxon>
        <taxon>Actinomycetota</taxon>
        <taxon>Actinomycetes</taxon>
        <taxon>Mycobacteriales</taxon>
        <taxon>Fodinicola</taxon>
    </lineage>
</organism>
<dbReference type="PROSITE" id="PS50977">
    <property type="entry name" value="HTH_TETR_2"/>
    <property type="match status" value="1"/>
</dbReference>
<evidence type="ECO:0000256" key="1">
    <source>
        <dbReference type="ARBA" id="ARBA00023125"/>
    </source>
</evidence>
<gene>
    <name evidence="4" type="ORF">GCM10009765_66670</name>
</gene>
<dbReference type="Pfam" id="PF00440">
    <property type="entry name" value="TetR_N"/>
    <property type="match status" value="1"/>
</dbReference>
<dbReference type="SUPFAM" id="SSF48498">
    <property type="entry name" value="Tetracyclin repressor-like, C-terminal domain"/>
    <property type="match status" value="1"/>
</dbReference>
<proteinExistence type="predicted"/>
<dbReference type="InterPro" id="IPR001647">
    <property type="entry name" value="HTH_TetR"/>
</dbReference>
<dbReference type="RefSeq" id="WP_163572559.1">
    <property type="nucleotide sequence ID" value="NZ_BAAANY010000032.1"/>
</dbReference>
<accession>A0ABN2IM43</accession>
<comment type="caution">
    <text evidence="4">The sequence shown here is derived from an EMBL/GenBank/DDBJ whole genome shotgun (WGS) entry which is preliminary data.</text>
</comment>
<feature type="DNA-binding region" description="H-T-H motif" evidence="2">
    <location>
        <begin position="36"/>
        <end position="55"/>
    </location>
</feature>
<dbReference type="InterPro" id="IPR009057">
    <property type="entry name" value="Homeodomain-like_sf"/>
</dbReference>
<reference evidence="4 5" key="1">
    <citation type="journal article" date="2019" name="Int. J. Syst. Evol. Microbiol.">
        <title>The Global Catalogue of Microorganisms (GCM) 10K type strain sequencing project: providing services to taxonomists for standard genome sequencing and annotation.</title>
        <authorList>
            <consortium name="The Broad Institute Genomics Platform"/>
            <consortium name="The Broad Institute Genome Sequencing Center for Infectious Disease"/>
            <person name="Wu L."/>
            <person name="Ma J."/>
        </authorList>
    </citation>
    <scope>NUCLEOTIDE SEQUENCE [LARGE SCALE GENOMIC DNA]</scope>
    <source>
        <strain evidence="4 5">JCM 14718</strain>
    </source>
</reference>
<dbReference type="Proteomes" id="UP001500618">
    <property type="component" value="Unassembled WGS sequence"/>
</dbReference>
<feature type="domain" description="HTH tetR-type" evidence="3">
    <location>
        <begin position="13"/>
        <end position="73"/>
    </location>
</feature>
<name>A0ABN2IM43_9ACTN</name>
<keyword evidence="5" id="KW-1185">Reference proteome</keyword>
<evidence type="ECO:0000313" key="4">
    <source>
        <dbReference type="EMBL" id="GAA1707793.1"/>
    </source>
</evidence>
<dbReference type="SUPFAM" id="SSF46689">
    <property type="entry name" value="Homeodomain-like"/>
    <property type="match status" value="1"/>
</dbReference>
<evidence type="ECO:0000313" key="5">
    <source>
        <dbReference type="Proteomes" id="UP001500618"/>
    </source>
</evidence>
<keyword evidence="1 2" id="KW-0238">DNA-binding</keyword>
<sequence length="208" mass="22730">MVTSRGAHQERSRERREALLRAAIELIAQSGTRAVTHRAVSARAGLPPAAAGYYFQTAQELIEQALRFHVRERSATLAALIESIAQAAKTARELGERVVEALIRGQSGVSVAQYEVYLEATRNPALREVVQESMSAFEQVAAGHLERLGVREPAQAAKAFVAIADGFALHRMASPLPYDEDFDLMVKTLAGMILAHRMDRAALDRLLG</sequence>
<dbReference type="Pfam" id="PF17940">
    <property type="entry name" value="TetR_C_31"/>
    <property type="match status" value="1"/>
</dbReference>